<dbReference type="Proteomes" id="UP000694924">
    <property type="component" value="Unplaced"/>
</dbReference>
<protein>
    <submittedName>
        <fullName evidence="7">Uncharacterized protein LOC107074334 isoform X1</fullName>
    </submittedName>
</protein>
<reference evidence="7" key="1">
    <citation type="submission" date="2025-08" db="UniProtKB">
        <authorList>
            <consortium name="RefSeq"/>
        </authorList>
    </citation>
    <scope>IDENTIFICATION</scope>
    <source>
        <tissue evidence="7">Whole body</tissue>
    </source>
</reference>
<keyword evidence="3 5" id="KW-1133">Transmembrane helix</keyword>
<dbReference type="PANTHER" id="PTHR21706:SF15">
    <property type="entry name" value="TRANSMEMBRANE PROTEIN 65"/>
    <property type="match status" value="1"/>
</dbReference>
<dbReference type="GeneID" id="107074334"/>
<keyword evidence="4 5" id="KW-0472">Membrane</keyword>
<dbReference type="PANTHER" id="PTHR21706">
    <property type="entry name" value="TRANSMEMBRANE PROTEIN 65"/>
    <property type="match status" value="1"/>
</dbReference>
<evidence type="ECO:0000313" key="6">
    <source>
        <dbReference type="Proteomes" id="UP000694924"/>
    </source>
</evidence>
<evidence type="ECO:0000256" key="4">
    <source>
        <dbReference type="ARBA" id="ARBA00023136"/>
    </source>
</evidence>
<name>A0ABM1JFC8_POLDO</name>
<feature type="transmembrane region" description="Helical" evidence="5">
    <location>
        <begin position="239"/>
        <end position="262"/>
    </location>
</feature>
<sequence>MCVSINLLGREMYLFHRGMNSFGIKLRRFHKSPLVYYTLRRDVFSNNNNTTPNILTKEQANILAGKLSPEERITLMTALSKYQSLDEKASYEAQLAGIRWRSKLGRPTKLPNLGEVDPTGTYCPLPEDWLLQKSAESDARLSNKVLLKVAFINSIPFIAFGFLDNAIMIVAGDYIELFLSNKFPISTMAAAALGNTVSDIIGIGSTNWVEILVEKVGIKRPHLSNAQSKLRRTRMAVNLGRVVGITIGCLLGMVTIPAVNFFCNRYCYFKNT</sequence>
<dbReference type="RefSeq" id="XP_015191166.1">
    <property type="nucleotide sequence ID" value="XM_015335680.1"/>
</dbReference>
<evidence type="ECO:0000256" key="1">
    <source>
        <dbReference type="ARBA" id="ARBA00004141"/>
    </source>
</evidence>
<evidence type="ECO:0000313" key="7">
    <source>
        <dbReference type="RefSeq" id="XP_015191166.1"/>
    </source>
</evidence>
<evidence type="ECO:0000256" key="2">
    <source>
        <dbReference type="ARBA" id="ARBA00022692"/>
    </source>
</evidence>
<organism evidence="6 7">
    <name type="scientific">Polistes dominula</name>
    <name type="common">European paper wasp</name>
    <name type="synonym">Vespa dominula</name>
    <dbReference type="NCBI Taxonomy" id="743375"/>
    <lineage>
        <taxon>Eukaryota</taxon>
        <taxon>Metazoa</taxon>
        <taxon>Ecdysozoa</taxon>
        <taxon>Arthropoda</taxon>
        <taxon>Hexapoda</taxon>
        <taxon>Insecta</taxon>
        <taxon>Pterygota</taxon>
        <taxon>Neoptera</taxon>
        <taxon>Endopterygota</taxon>
        <taxon>Hymenoptera</taxon>
        <taxon>Apocrita</taxon>
        <taxon>Aculeata</taxon>
        <taxon>Vespoidea</taxon>
        <taxon>Vespidae</taxon>
        <taxon>Polistinae</taxon>
        <taxon>Polistini</taxon>
        <taxon>Polistes</taxon>
    </lineage>
</organism>
<gene>
    <name evidence="7" type="primary">LOC107074334</name>
</gene>
<dbReference type="Pfam" id="PF10507">
    <property type="entry name" value="TMEM65"/>
    <property type="match status" value="1"/>
</dbReference>
<proteinExistence type="predicted"/>
<evidence type="ECO:0000256" key="3">
    <source>
        <dbReference type="ARBA" id="ARBA00022989"/>
    </source>
</evidence>
<evidence type="ECO:0000256" key="5">
    <source>
        <dbReference type="SAM" id="Phobius"/>
    </source>
</evidence>
<accession>A0ABM1JFC8</accession>
<dbReference type="InterPro" id="IPR019537">
    <property type="entry name" value="TMEM65"/>
</dbReference>
<keyword evidence="6" id="KW-1185">Reference proteome</keyword>
<keyword evidence="2 5" id="KW-0812">Transmembrane</keyword>
<comment type="subcellular location">
    <subcellularLocation>
        <location evidence="1">Membrane</location>
        <topology evidence="1">Multi-pass membrane protein</topology>
    </subcellularLocation>
</comment>